<evidence type="ECO:0000313" key="1">
    <source>
        <dbReference type="EMBL" id="RRT74892.1"/>
    </source>
</evidence>
<dbReference type="EMBL" id="AMZH03002640">
    <property type="protein sequence ID" value="RRT74892.1"/>
    <property type="molecule type" value="Genomic_DNA"/>
</dbReference>
<gene>
    <name evidence="1" type="ORF">B296_00001511</name>
</gene>
<organism evidence="1 2">
    <name type="scientific">Ensete ventricosum</name>
    <name type="common">Abyssinian banana</name>
    <name type="synonym">Musa ensete</name>
    <dbReference type="NCBI Taxonomy" id="4639"/>
    <lineage>
        <taxon>Eukaryota</taxon>
        <taxon>Viridiplantae</taxon>
        <taxon>Streptophyta</taxon>
        <taxon>Embryophyta</taxon>
        <taxon>Tracheophyta</taxon>
        <taxon>Spermatophyta</taxon>
        <taxon>Magnoliopsida</taxon>
        <taxon>Liliopsida</taxon>
        <taxon>Zingiberales</taxon>
        <taxon>Musaceae</taxon>
        <taxon>Ensete</taxon>
    </lineage>
</organism>
<name>A0A427AFD3_ENSVE</name>
<reference evidence="1 2" key="1">
    <citation type="journal article" date="2014" name="Agronomy (Basel)">
        <title>A Draft Genome Sequence for Ensete ventricosum, the Drought-Tolerant Tree Against Hunger.</title>
        <authorList>
            <person name="Harrison J."/>
            <person name="Moore K.A."/>
            <person name="Paszkiewicz K."/>
            <person name="Jones T."/>
            <person name="Grant M."/>
            <person name="Ambacheew D."/>
            <person name="Muzemil S."/>
            <person name="Studholme D.J."/>
        </authorList>
    </citation>
    <scope>NUCLEOTIDE SEQUENCE [LARGE SCALE GENOMIC DNA]</scope>
</reference>
<evidence type="ECO:0000313" key="2">
    <source>
        <dbReference type="Proteomes" id="UP000287651"/>
    </source>
</evidence>
<proteinExistence type="predicted"/>
<dbReference type="Proteomes" id="UP000287651">
    <property type="component" value="Unassembled WGS sequence"/>
</dbReference>
<accession>A0A427AFD3</accession>
<sequence length="155" mass="17509">MQQWCGKRRNSGERIATTWSCDCDNELEIVTLGKGRRAVGAGIRHLWEEKEEGSDESPASVVVSSGSMVNGYRKQWRSTATWLIVQAVSKEKGRWQREDGSYREEATLGHMTATIRADDRGLCVAVEVEMAARDRCGRGRRSNDSCDSSYVDYRR</sequence>
<protein>
    <submittedName>
        <fullName evidence="1">Uncharacterized protein</fullName>
    </submittedName>
</protein>
<dbReference type="AlphaFoldDB" id="A0A427AFD3"/>
<comment type="caution">
    <text evidence="1">The sequence shown here is derived from an EMBL/GenBank/DDBJ whole genome shotgun (WGS) entry which is preliminary data.</text>
</comment>